<feature type="binding site" evidence="9">
    <location>
        <position position="181"/>
    </location>
    <ligand>
        <name>Zn(2+)</name>
        <dbReference type="ChEBI" id="CHEBI:29105"/>
    </ligand>
</feature>
<evidence type="ECO:0000256" key="3">
    <source>
        <dbReference type="ARBA" id="ARBA00022801"/>
    </source>
</evidence>
<comment type="catalytic activity">
    <reaction evidence="6">
        <text>Hydrolysis of alkylated DNA, releasing 3-methyladenine.</text>
        <dbReference type="EC" id="3.2.2.20"/>
    </reaction>
</comment>
<keyword evidence="1 9" id="KW-0479">Metal-binding</keyword>
<dbReference type="KEGG" id="nmf:NMS_1018"/>
<dbReference type="NCBIfam" id="TIGR00624">
    <property type="entry name" value="tag"/>
    <property type="match status" value="1"/>
</dbReference>
<dbReference type="InterPro" id="IPR004597">
    <property type="entry name" value="Tag"/>
</dbReference>
<evidence type="ECO:0000313" key="10">
    <source>
        <dbReference type="EMBL" id="BAO55027.1"/>
    </source>
</evidence>
<dbReference type="HOGENOM" id="CLU_083758_1_0_10"/>
<keyword evidence="2" id="KW-0227">DNA damage</keyword>
<comment type="function">
    <text evidence="7">Hydrolysis of the deoxyribose N-glycosidic bond to excise 3-methyladenine from the damaged DNA polymer formed by alkylation lesions.</text>
</comment>
<keyword evidence="11" id="KW-1185">Reference proteome</keyword>
<gene>
    <name evidence="10" type="ORF">NMS_1018</name>
</gene>
<evidence type="ECO:0000256" key="1">
    <source>
        <dbReference type="ARBA" id="ARBA00022723"/>
    </source>
</evidence>
<reference evidence="10 11" key="1">
    <citation type="journal article" date="2014" name="Proc. Natl. Acad. Sci. U.S.A.">
        <title>Functional characterization of flavobacteria rhodopsins reveals a unique class of light-driven chloride pump in bacteria.</title>
        <authorList>
            <person name="Yoshizawa S."/>
            <person name="Kumagai Y."/>
            <person name="Kim H."/>
            <person name="Ogura Y."/>
            <person name="Hayashi T."/>
            <person name="Iwasaki W."/>
            <person name="DeLong E.F."/>
            <person name="Kogure K."/>
        </authorList>
    </citation>
    <scope>NUCLEOTIDE SEQUENCE [LARGE SCALE GENOMIC DNA]</scope>
    <source>
        <strain evidence="10 11">S1-08</strain>
    </source>
</reference>
<dbReference type="EMBL" id="AP014548">
    <property type="protein sequence ID" value="BAO55027.1"/>
    <property type="molecule type" value="Genomic_DNA"/>
</dbReference>
<evidence type="ECO:0000256" key="7">
    <source>
        <dbReference type="ARBA" id="ARBA00057608"/>
    </source>
</evidence>
<evidence type="ECO:0000256" key="2">
    <source>
        <dbReference type="ARBA" id="ARBA00022763"/>
    </source>
</evidence>
<dbReference type="GO" id="GO:0046872">
    <property type="term" value="F:metal ion binding"/>
    <property type="evidence" value="ECO:0007669"/>
    <property type="project" value="UniProtKB-KW"/>
</dbReference>
<keyword evidence="3" id="KW-0378">Hydrolase</keyword>
<dbReference type="InterPro" id="IPR052891">
    <property type="entry name" value="DNA-3mA_glycosylase"/>
</dbReference>
<dbReference type="Proteomes" id="UP000031760">
    <property type="component" value="Chromosome"/>
</dbReference>
<evidence type="ECO:0000313" key="11">
    <source>
        <dbReference type="Proteomes" id="UP000031760"/>
    </source>
</evidence>
<organism evidence="10 11">
    <name type="scientific">Nonlabens marinus S1-08</name>
    <dbReference type="NCBI Taxonomy" id="1454201"/>
    <lineage>
        <taxon>Bacteria</taxon>
        <taxon>Pseudomonadati</taxon>
        <taxon>Bacteroidota</taxon>
        <taxon>Flavobacteriia</taxon>
        <taxon>Flavobacteriales</taxon>
        <taxon>Flavobacteriaceae</taxon>
        <taxon>Nonlabens</taxon>
    </lineage>
</organism>
<sequence>MQKTKLKQRCGWCLGDDLYEEYHDNEWGKPVYDDDILFEFLILETMQAGLSWITILKKRENYRNALDGFDSIKIANYDADKVAALLLDPGIIRHRLKIQSIINNAQCFLKLQEEYGSFSKFLWKYVHSKPIVNHVKDYKNVPATTALSDQLAKDLKKRGFKFVGSTTIYAFMQAVGMVNDHEISCYRYDEV</sequence>
<dbReference type="EC" id="3.2.2.20" evidence="8"/>
<proteinExistence type="predicted"/>
<dbReference type="OrthoDB" id="9807664at2"/>
<evidence type="ECO:0000256" key="9">
    <source>
        <dbReference type="PIRSR" id="PIRSR604597-1"/>
    </source>
</evidence>
<dbReference type="STRING" id="1454201.NMS_1018"/>
<evidence type="ECO:0000256" key="4">
    <source>
        <dbReference type="ARBA" id="ARBA00022833"/>
    </source>
</evidence>
<keyword evidence="4 9" id="KW-0862">Zinc</keyword>
<evidence type="ECO:0000256" key="6">
    <source>
        <dbReference type="ARBA" id="ARBA00052558"/>
    </source>
</evidence>
<dbReference type="GO" id="GO:0008725">
    <property type="term" value="F:DNA-3-methyladenine glycosylase activity"/>
    <property type="evidence" value="ECO:0007669"/>
    <property type="project" value="UniProtKB-EC"/>
</dbReference>
<dbReference type="InterPro" id="IPR011257">
    <property type="entry name" value="DNA_glycosylase"/>
</dbReference>
<dbReference type="Pfam" id="PF03352">
    <property type="entry name" value="Adenine_glyco"/>
    <property type="match status" value="1"/>
</dbReference>
<dbReference type="FunFam" id="1.10.340.30:FF:000009">
    <property type="entry name" value="DNA-3-methyladenine glycosylase I"/>
    <property type="match status" value="1"/>
</dbReference>
<dbReference type="Gene3D" id="1.10.340.30">
    <property type="entry name" value="Hypothetical protein, domain 2"/>
    <property type="match status" value="1"/>
</dbReference>
<dbReference type="InterPro" id="IPR005019">
    <property type="entry name" value="Adenine_glyco"/>
</dbReference>
<accession>W8VWT5</accession>
<keyword evidence="5" id="KW-0234">DNA repair</keyword>
<protein>
    <recommendedName>
        <fullName evidence="8">DNA-3-methyladenine glycosylase I</fullName>
        <ecNumber evidence="8">3.2.2.20</ecNumber>
    </recommendedName>
</protein>
<dbReference type="AlphaFoldDB" id="W8VWT5"/>
<feature type="binding site" evidence="9">
    <location>
        <position position="10"/>
    </location>
    <ligand>
        <name>Zn(2+)</name>
        <dbReference type="ChEBI" id="CHEBI:29105"/>
    </ligand>
</feature>
<dbReference type="SUPFAM" id="SSF48150">
    <property type="entry name" value="DNA-glycosylase"/>
    <property type="match status" value="1"/>
</dbReference>
<feature type="binding site" evidence="9">
    <location>
        <position position="23"/>
    </location>
    <ligand>
        <name>Zn(2+)</name>
        <dbReference type="ChEBI" id="CHEBI:29105"/>
    </ligand>
</feature>
<evidence type="ECO:0000256" key="5">
    <source>
        <dbReference type="ARBA" id="ARBA00023204"/>
    </source>
</evidence>
<dbReference type="RefSeq" id="WP_041495701.1">
    <property type="nucleotide sequence ID" value="NZ_AP014548.1"/>
</dbReference>
<name>W8VWT5_9FLAO</name>
<dbReference type="PANTHER" id="PTHR30037:SF4">
    <property type="entry name" value="DNA-3-METHYLADENINE GLYCOSYLASE I"/>
    <property type="match status" value="1"/>
</dbReference>
<feature type="binding site" evidence="9">
    <location>
        <position position="185"/>
    </location>
    <ligand>
        <name>Zn(2+)</name>
        <dbReference type="ChEBI" id="CHEBI:29105"/>
    </ligand>
</feature>
<dbReference type="PANTHER" id="PTHR30037">
    <property type="entry name" value="DNA-3-METHYLADENINE GLYCOSYLASE 1"/>
    <property type="match status" value="1"/>
</dbReference>
<dbReference type="GO" id="GO:0006284">
    <property type="term" value="P:base-excision repair"/>
    <property type="evidence" value="ECO:0007669"/>
    <property type="project" value="InterPro"/>
</dbReference>
<evidence type="ECO:0000256" key="8">
    <source>
        <dbReference type="ARBA" id="ARBA00066766"/>
    </source>
</evidence>